<dbReference type="GO" id="GO:0046872">
    <property type="term" value="F:metal ion binding"/>
    <property type="evidence" value="ECO:0007669"/>
    <property type="project" value="UniProtKB-KW"/>
</dbReference>
<evidence type="ECO:0000256" key="11">
    <source>
        <dbReference type="ARBA" id="ARBA00022723"/>
    </source>
</evidence>
<evidence type="ECO:0000256" key="17">
    <source>
        <dbReference type="ARBA" id="ARBA00023136"/>
    </source>
</evidence>
<keyword evidence="7" id="KW-0997">Cell inner membrane</keyword>
<dbReference type="SMART" id="SM00316">
    <property type="entry name" value="S1"/>
    <property type="match status" value="1"/>
</dbReference>
<dbReference type="Gene3D" id="2.40.50.140">
    <property type="entry name" value="Nucleic acid-binding proteins"/>
    <property type="match status" value="1"/>
</dbReference>
<dbReference type="InterPro" id="IPR019307">
    <property type="entry name" value="RNA-bd_AU-1/RNase_E/G"/>
</dbReference>
<evidence type="ECO:0000256" key="7">
    <source>
        <dbReference type="ARBA" id="ARBA00022519"/>
    </source>
</evidence>
<feature type="domain" description="S1 motif" evidence="18">
    <location>
        <begin position="40"/>
        <end position="130"/>
    </location>
</feature>
<dbReference type="RefSeq" id="WP_146662244.1">
    <property type="nucleotide sequence ID" value="NZ_CP019791.1"/>
</dbReference>
<dbReference type="CDD" id="cd04453">
    <property type="entry name" value="S1_RNase_E"/>
    <property type="match status" value="1"/>
</dbReference>
<dbReference type="GO" id="GO:0004540">
    <property type="term" value="F:RNA nuclease activity"/>
    <property type="evidence" value="ECO:0007669"/>
    <property type="project" value="InterPro"/>
</dbReference>
<evidence type="ECO:0000256" key="10">
    <source>
        <dbReference type="ARBA" id="ARBA00022722"/>
    </source>
</evidence>
<keyword evidence="13" id="KW-0255">Endonuclease</keyword>
<keyword evidence="5" id="KW-1003">Cell membrane</keyword>
<dbReference type="GO" id="GO:0016787">
    <property type="term" value="F:hydrolase activity"/>
    <property type="evidence" value="ECO:0007669"/>
    <property type="project" value="UniProtKB-KW"/>
</dbReference>
<dbReference type="Proteomes" id="UP000189674">
    <property type="component" value="Chromosome"/>
</dbReference>
<protein>
    <recommendedName>
        <fullName evidence="4">Ribonuclease G</fullName>
    </recommendedName>
</protein>
<evidence type="ECO:0000256" key="13">
    <source>
        <dbReference type="ARBA" id="ARBA00022759"/>
    </source>
</evidence>
<evidence type="ECO:0000313" key="19">
    <source>
        <dbReference type="EMBL" id="AQT68881.1"/>
    </source>
</evidence>
<dbReference type="NCBIfam" id="TIGR00757">
    <property type="entry name" value="RNaseEG"/>
    <property type="match status" value="1"/>
</dbReference>
<keyword evidence="10" id="KW-0540">Nuclease</keyword>
<evidence type="ECO:0000256" key="5">
    <source>
        <dbReference type="ARBA" id="ARBA00022475"/>
    </source>
</evidence>
<dbReference type="GO" id="GO:0004519">
    <property type="term" value="F:endonuclease activity"/>
    <property type="evidence" value="ECO:0007669"/>
    <property type="project" value="UniProtKB-KW"/>
</dbReference>
<evidence type="ECO:0000256" key="15">
    <source>
        <dbReference type="ARBA" id="ARBA00022842"/>
    </source>
</evidence>
<dbReference type="InterPro" id="IPR048583">
    <property type="entry name" value="RNase_E_G_thioredoxin-like"/>
</dbReference>
<evidence type="ECO:0000256" key="9">
    <source>
        <dbReference type="ARBA" id="ARBA00022694"/>
    </source>
</evidence>
<sequence length="509" mass="57649">MSKEMLINSVQGEECRVAVVDNKKLDELYIERASLVSHVGNMYKGKIVNIEPSIQAAFIDFGLAKNGFLHISDVHPKYLSGKADKSEKIGRRQSLSKRPPIQRCLKKGQELIVQVTKEGIGTKGPTLTTYLSLPGKHIVMMPGMSKVGVSQKIEDEDERKRLKKIIDSLELPKDFGFIIRTAAIGATKRSLRNDVNYLTRLWKAIRKKMETSKAPAEIYKESDLVIRTIRDVFTSSISKIVCDSEIVSKKARDFLSIIQPRLKRRVIYYDGKTPLFHKYGIEQEITNIQSSRVELNCGGSLVIEQTEALVAIDVNSGRYRKHENAEATAHKTNMEAAKEIVRQLKLRDLGGLIVCDFIDMRDRKNKRQVEQIFRDELKSDRARSKALRMSAFGLIEVTRQRMRPSLQSTTYLKCPRCGGKGIIKNLESQSLELMRTLNLAVARGDIKRIEMLVEPDVASFMLNENRAAITQIETQSDKQILIKGDPNVLGDDFKIDCFNERGSKVQFMG</sequence>
<dbReference type="InterPro" id="IPR004659">
    <property type="entry name" value="RNase_E/G"/>
</dbReference>
<dbReference type="STRING" id="1936003.STSP2_02057"/>
<reference evidence="20" key="1">
    <citation type="submission" date="2017-02" db="EMBL/GenBank/DDBJ databases">
        <title>Comparative genomics and description of representatives of a novel lineage of planctomycetes thriving in anoxic sediments.</title>
        <authorList>
            <person name="Spring S."/>
            <person name="Bunk B."/>
            <person name="Sproer C."/>
        </authorList>
    </citation>
    <scope>NUCLEOTIDE SEQUENCE [LARGE SCALE GENOMIC DNA]</scope>
    <source>
        <strain evidence="20">ST-NAGAB-D1</strain>
    </source>
</reference>
<dbReference type="Pfam" id="PF20833">
    <property type="entry name" value="RNase_E_G_Thio"/>
    <property type="match status" value="1"/>
</dbReference>
<dbReference type="Pfam" id="PF00575">
    <property type="entry name" value="S1"/>
    <property type="match status" value="1"/>
</dbReference>
<evidence type="ECO:0000259" key="18">
    <source>
        <dbReference type="PROSITE" id="PS50126"/>
    </source>
</evidence>
<keyword evidence="8" id="KW-0698">rRNA processing</keyword>
<name>A0A1U9NLR4_9BACT</name>
<evidence type="ECO:0000256" key="2">
    <source>
        <dbReference type="ARBA" id="ARBA00004496"/>
    </source>
</evidence>
<keyword evidence="11" id="KW-0479">Metal-binding</keyword>
<comment type="similarity">
    <text evidence="3">Belongs to the RNase E/G family. RNase G subfamily.</text>
</comment>
<proteinExistence type="inferred from homology"/>
<evidence type="ECO:0000256" key="6">
    <source>
        <dbReference type="ARBA" id="ARBA00022490"/>
    </source>
</evidence>
<dbReference type="Pfam" id="PF10150">
    <property type="entry name" value="RNase_E_G"/>
    <property type="match status" value="1"/>
</dbReference>
<dbReference type="GO" id="GO:0006364">
    <property type="term" value="P:rRNA processing"/>
    <property type="evidence" value="ECO:0007669"/>
    <property type="project" value="UniProtKB-KW"/>
</dbReference>
<dbReference type="SUPFAM" id="SSF50249">
    <property type="entry name" value="Nucleic acid-binding proteins"/>
    <property type="match status" value="1"/>
</dbReference>
<evidence type="ECO:0000313" key="20">
    <source>
        <dbReference type="Proteomes" id="UP000189674"/>
    </source>
</evidence>
<keyword evidence="15" id="KW-0460">Magnesium</keyword>
<dbReference type="EMBL" id="CP019791">
    <property type="protein sequence ID" value="AQT68881.1"/>
    <property type="molecule type" value="Genomic_DNA"/>
</dbReference>
<keyword evidence="16" id="KW-0694">RNA-binding</keyword>
<gene>
    <name evidence="19" type="primary">rne</name>
    <name evidence="19" type="ORF">STSP2_02057</name>
</gene>
<dbReference type="InterPro" id="IPR012340">
    <property type="entry name" value="NA-bd_OB-fold"/>
</dbReference>
<dbReference type="InterPro" id="IPR003029">
    <property type="entry name" value="S1_domain"/>
</dbReference>
<dbReference type="PROSITE" id="PS50126">
    <property type="entry name" value="S1"/>
    <property type="match status" value="1"/>
</dbReference>
<evidence type="ECO:0000256" key="12">
    <source>
        <dbReference type="ARBA" id="ARBA00022730"/>
    </source>
</evidence>
<dbReference type="PANTHER" id="PTHR30001:SF1">
    <property type="entry name" value="RIBONUCLEASE E_G-LIKE PROTEIN, CHLOROPLASTIC"/>
    <property type="match status" value="1"/>
</dbReference>
<evidence type="ECO:0000256" key="4">
    <source>
        <dbReference type="ARBA" id="ARBA00017719"/>
    </source>
</evidence>
<evidence type="ECO:0000256" key="1">
    <source>
        <dbReference type="ARBA" id="ARBA00001946"/>
    </source>
</evidence>
<dbReference type="GO" id="GO:0019843">
    <property type="term" value="F:rRNA binding"/>
    <property type="evidence" value="ECO:0007669"/>
    <property type="project" value="UniProtKB-KW"/>
</dbReference>
<evidence type="ECO:0000256" key="16">
    <source>
        <dbReference type="ARBA" id="ARBA00022884"/>
    </source>
</evidence>
<accession>A0A1U9NLR4</accession>
<dbReference type="GO" id="GO:0008033">
    <property type="term" value="P:tRNA processing"/>
    <property type="evidence" value="ECO:0007669"/>
    <property type="project" value="UniProtKB-KW"/>
</dbReference>
<comment type="subcellular location">
    <subcellularLocation>
        <location evidence="2">Cytoplasm</location>
    </subcellularLocation>
</comment>
<keyword evidence="17" id="KW-0472">Membrane</keyword>
<evidence type="ECO:0000256" key="3">
    <source>
        <dbReference type="ARBA" id="ARBA00005663"/>
    </source>
</evidence>
<dbReference type="Gene3D" id="3.40.1260.20">
    <property type="entry name" value="Ribonuclease E, catalytic domain"/>
    <property type="match status" value="1"/>
</dbReference>
<keyword evidence="6" id="KW-0963">Cytoplasm</keyword>
<keyword evidence="12" id="KW-0699">rRNA-binding</keyword>
<dbReference type="PANTHER" id="PTHR30001">
    <property type="entry name" value="RIBONUCLEASE"/>
    <property type="match status" value="1"/>
</dbReference>
<dbReference type="OrthoDB" id="9804278at2"/>
<keyword evidence="20" id="KW-1185">Reference proteome</keyword>
<comment type="cofactor">
    <cofactor evidence="1">
        <name>Mg(2+)</name>
        <dbReference type="ChEBI" id="CHEBI:18420"/>
    </cofactor>
</comment>
<evidence type="ECO:0000256" key="8">
    <source>
        <dbReference type="ARBA" id="ARBA00022552"/>
    </source>
</evidence>
<dbReference type="GO" id="GO:0005737">
    <property type="term" value="C:cytoplasm"/>
    <property type="evidence" value="ECO:0007669"/>
    <property type="project" value="UniProtKB-SubCell"/>
</dbReference>
<dbReference type="KEGG" id="alus:STSP2_02057"/>
<keyword evidence="9" id="KW-0819">tRNA processing</keyword>
<evidence type="ECO:0000256" key="14">
    <source>
        <dbReference type="ARBA" id="ARBA00022801"/>
    </source>
</evidence>
<organism evidence="19 20">
    <name type="scientific">Anaerohalosphaera lusitana</name>
    <dbReference type="NCBI Taxonomy" id="1936003"/>
    <lineage>
        <taxon>Bacteria</taxon>
        <taxon>Pseudomonadati</taxon>
        <taxon>Planctomycetota</taxon>
        <taxon>Phycisphaerae</taxon>
        <taxon>Sedimentisphaerales</taxon>
        <taxon>Anaerohalosphaeraceae</taxon>
        <taxon>Anaerohalosphaera</taxon>
    </lineage>
</organism>
<keyword evidence="14 19" id="KW-0378">Hydrolase</keyword>
<dbReference type="AlphaFoldDB" id="A0A1U9NLR4"/>